<dbReference type="AlphaFoldDB" id="A0A6J4N728"/>
<dbReference type="PANTHER" id="PTHR46796">
    <property type="entry name" value="HTH-TYPE TRANSCRIPTIONAL ACTIVATOR RHAS-RELATED"/>
    <property type="match status" value="1"/>
</dbReference>
<feature type="domain" description="HTH araC/xylS-type" evidence="4">
    <location>
        <begin position="201"/>
        <end position="262"/>
    </location>
</feature>
<sequence>MDAITRMYWTSADSVRICDVRPAIPGRAAALTSGPGGTTMLQLQVLDRPEATAPRRMWRAFPRELADVLCIQTRAGLPMQMRDELAIVLARGPVRMADAHGRPSLLGPGDVGLIAPGELCAVEAGEEVCVLLVARADAPRFATRVAHDPGLAAKFRALFGELRRGLTALDVLARFTEALAELDARHSSATIPATSRSRAAARARDYLLEHFAEPVSLEQLADVSGINRFHLLRVFRREFGVTAHEYQRHLRLARASRLLASG</sequence>
<reference evidence="5" key="1">
    <citation type="submission" date="2020-02" db="EMBL/GenBank/DDBJ databases">
        <authorList>
            <person name="Meier V. D."/>
        </authorList>
    </citation>
    <scope>NUCLEOTIDE SEQUENCE</scope>
    <source>
        <strain evidence="5">AVDCRST_MAG89</strain>
    </source>
</reference>
<evidence type="ECO:0000259" key="4">
    <source>
        <dbReference type="PROSITE" id="PS01124"/>
    </source>
</evidence>
<evidence type="ECO:0000256" key="3">
    <source>
        <dbReference type="ARBA" id="ARBA00023163"/>
    </source>
</evidence>
<evidence type="ECO:0000256" key="1">
    <source>
        <dbReference type="ARBA" id="ARBA00023015"/>
    </source>
</evidence>
<evidence type="ECO:0000313" key="5">
    <source>
        <dbReference type="EMBL" id="CAA9380095.1"/>
    </source>
</evidence>
<dbReference type="Pfam" id="PF00165">
    <property type="entry name" value="HTH_AraC"/>
    <property type="match status" value="1"/>
</dbReference>
<dbReference type="GO" id="GO:0003700">
    <property type="term" value="F:DNA-binding transcription factor activity"/>
    <property type="evidence" value="ECO:0007669"/>
    <property type="project" value="InterPro"/>
</dbReference>
<keyword evidence="1" id="KW-0805">Transcription regulation</keyword>
<dbReference type="PROSITE" id="PS01124">
    <property type="entry name" value="HTH_ARAC_FAMILY_2"/>
    <property type="match status" value="1"/>
</dbReference>
<evidence type="ECO:0000256" key="2">
    <source>
        <dbReference type="ARBA" id="ARBA00023125"/>
    </source>
</evidence>
<dbReference type="GO" id="GO:0043565">
    <property type="term" value="F:sequence-specific DNA binding"/>
    <property type="evidence" value="ECO:0007669"/>
    <property type="project" value="InterPro"/>
</dbReference>
<dbReference type="PANTHER" id="PTHR46796:SF2">
    <property type="entry name" value="TRANSCRIPTIONAL REGULATORY PROTEIN"/>
    <property type="match status" value="1"/>
</dbReference>
<dbReference type="InterPro" id="IPR018060">
    <property type="entry name" value="HTH_AraC"/>
</dbReference>
<dbReference type="Gene3D" id="1.10.10.60">
    <property type="entry name" value="Homeodomain-like"/>
    <property type="match status" value="1"/>
</dbReference>
<protein>
    <recommendedName>
        <fullName evidence="4">HTH araC/xylS-type domain-containing protein</fullName>
    </recommendedName>
</protein>
<organism evidence="5">
    <name type="scientific">uncultured Gemmatimonadota bacterium</name>
    <dbReference type="NCBI Taxonomy" id="203437"/>
    <lineage>
        <taxon>Bacteria</taxon>
        <taxon>Pseudomonadati</taxon>
        <taxon>Gemmatimonadota</taxon>
        <taxon>environmental samples</taxon>
    </lineage>
</organism>
<dbReference type="EMBL" id="CADCTV010001115">
    <property type="protein sequence ID" value="CAA9380095.1"/>
    <property type="molecule type" value="Genomic_DNA"/>
</dbReference>
<dbReference type="InterPro" id="IPR050204">
    <property type="entry name" value="AraC_XylS_family_regulators"/>
</dbReference>
<keyword evidence="2" id="KW-0238">DNA-binding</keyword>
<accession>A0A6J4N728</accession>
<keyword evidence="3" id="KW-0804">Transcription</keyword>
<name>A0A6J4N728_9BACT</name>
<dbReference type="InterPro" id="IPR009057">
    <property type="entry name" value="Homeodomain-like_sf"/>
</dbReference>
<gene>
    <name evidence="5" type="ORF">AVDCRST_MAG89-5310</name>
</gene>
<proteinExistence type="predicted"/>
<dbReference type="SUPFAM" id="SSF46689">
    <property type="entry name" value="Homeodomain-like"/>
    <property type="match status" value="1"/>
</dbReference>